<evidence type="ECO:0000313" key="2">
    <source>
        <dbReference type="EMBL" id="RLP81518.1"/>
    </source>
</evidence>
<evidence type="ECO:0000313" key="3">
    <source>
        <dbReference type="Proteomes" id="UP000269692"/>
    </source>
</evidence>
<dbReference type="OrthoDB" id="9786503at2"/>
<keyword evidence="2" id="KW-0808">Transferase</keyword>
<dbReference type="Pfam" id="PF13649">
    <property type="entry name" value="Methyltransf_25"/>
    <property type="match status" value="1"/>
</dbReference>
<dbReference type="AlphaFoldDB" id="A0A3L7APV7"/>
<dbReference type="Proteomes" id="UP000269692">
    <property type="component" value="Unassembled WGS sequence"/>
</dbReference>
<dbReference type="Gene3D" id="3.40.50.150">
    <property type="entry name" value="Vaccinia Virus protein VP39"/>
    <property type="match status" value="1"/>
</dbReference>
<accession>A0A3L7APV7</accession>
<keyword evidence="2" id="KW-0489">Methyltransferase</keyword>
<keyword evidence="3" id="KW-1185">Reference proteome</keyword>
<dbReference type="CDD" id="cd02440">
    <property type="entry name" value="AdoMet_MTases"/>
    <property type="match status" value="1"/>
</dbReference>
<dbReference type="RefSeq" id="WP_121621333.1">
    <property type="nucleotide sequence ID" value="NZ_JACIIW010000004.1"/>
</dbReference>
<dbReference type="GO" id="GO:0032259">
    <property type="term" value="P:methylation"/>
    <property type="evidence" value="ECO:0007669"/>
    <property type="project" value="UniProtKB-KW"/>
</dbReference>
<evidence type="ECO:0000259" key="1">
    <source>
        <dbReference type="Pfam" id="PF13649"/>
    </source>
</evidence>
<dbReference type="InterPro" id="IPR041698">
    <property type="entry name" value="Methyltransf_25"/>
</dbReference>
<comment type="caution">
    <text evidence="2">The sequence shown here is derived from an EMBL/GenBank/DDBJ whole genome shotgun (WGS) entry which is preliminary data.</text>
</comment>
<name>A0A3L7APV7_9HYPH</name>
<protein>
    <submittedName>
        <fullName evidence="2">Class I SAM-dependent methyltransferase</fullName>
    </submittedName>
</protein>
<proteinExistence type="predicted"/>
<dbReference type="InterPro" id="IPR029063">
    <property type="entry name" value="SAM-dependent_MTases_sf"/>
</dbReference>
<gene>
    <name evidence="2" type="ORF">D9R14_00455</name>
</gene>
<organism evidence="2 3">
    <name type="scientific">Xanthobacter tagetidis</name>
    <dbReference type="NCBI Taxonomy" id="60216"/>
    <lineage>
        <taxon>Bacteria</taxon>
        <taxon>Pseudomonadati</taxon>
        <taxon>Pseudomonadota</taxon>
        <taxon>Alphaproteobacteria</taxon>
        <taxon>Hyphomicrobiales</taxon>
        <taxon>Xanthobacteraceae</taxon>
        <taxon>Xanthobacter</taxon>
    </lineage>
</organism>
<reference evidence="2 3" key="1">
    <citation type="submission" date="2018-10" db="EMBL/GenBank/DDBJ databases">
        <title>Xanthobacter tagetidis genome sequencing and assembly.</title>
        <authorList>
            <person name="Maclea K.S."/>
            <person name="Goen A.E."/>
            <person name="Fatima S.A."/>
        </authorList>
    </citation>
    <scope>NUCLEOTIDE SEQUENCE [LARGE SCALE GENOMIC DNA]</scope>
    <source>
        <strain evidence="2 3">ATCC 700314</strain>
    </source>
</reference>
<dbReference type="EMBL" id="RCTF01000001">
    <property type="protein sequence ID" value="RLP81518.1"/>
    <property type="molecule type" value="Genomic_DNA"/>
</dbReference>
<dbReference type="GO" id="GO:0008168">
    <property type="term" value="F:methyltransferase activity"/>
    <property type="evidence" value="ECO:0007669"/>
    <property type="project" value="UniProtKB-KW"/>
</dbReference>
<sequence length="200" mass="22207">MNGWDKRFAGEEFLFGEAPNAFLARQAPLLKKGQRVLAVADGEARNGVWLAEQGLSVHSMDFSSVAQAKARQFAARRGVTLDFELADLLTWEFPPEAYDVVATIFIQFMPPQDRARVFAGMKRTLKPGGLLIMEGYRPEQIAYGTGGPSDPTWHYTEDLLRAEFSDFEIIELASYDAELNEGSRHKGPSALIDIVARKPG</sequence>
<feature type="domain" description="Methyltransferase" evidence="1">
    <location>
        <begin position="36"/>
        <end position="129"/>
    </location>
</feature>
<dbReference type="SUPFAM" id="SSF53335">
    <property type="entry name" value="S-adenosyl-L-methionine-dependent methyltransferases"/>
    <property type="match status" value="1"/>
</dbReference>